<sequence>MGHSEAERDAYCKGISEPKMSKVRYSNPNAVSGDSGGGFFVPAYTIMLLNRHIARCHRLQSDGRYAEN</sequence>
<comment type="caution">
    <text evidence="1">The sequence shown here is derived from an EMBL/GenBank/DDBJ whole genome shotgun (WGS) entry which is preliminary data.</text>
</comment>
<protein>
    <submittedName>
        <fullName evidence="1">Uncharacterized protein</fullName>
    </submittedName>
</protein>
<dbReference type="Proteomes" id="UP000214746">
    <property type="component" value="Unassembled WGS sequence"/>
</dbReference>
<dbReference type="EMBL" id="NHRJ02000002">
    <property type="protein sequence ID" value="PZE21779.1"/>
    <property type="molecule type" value="Genomic_DNA"/>
</dbReference>
<keyword evidence="2" id="KW-1185">Reference proteome</keyword>
<organism evidence="1 2">
    <name type="scientific">Paenibacillus xerothermodurans</name>
    <dbReference type="NCBI Taxonomy" id="1977292"/>
    <lineage>
        <taxon>Bacteria</taxon>
        <taxon>Bacillati</taxon>
        <taxon>Bacillota</taxon>
        <taxon>Bacilli</taxon>
        <taxon>Bacillales</taxon>
        <taxon>Paenibacillaceae</taxon>
        <taxon>Paenibacillus</taxon>
    </lineage>
</organism>
<dbReference type="AlphaFoldDB" id="A0A2W1NAR8"/>
<evidence type="ECO:0000313" key="2">
    <source>
        <dbReference type="Proteomes" id="UP000214746"/>
    </source>
</evidence>
<gene>
    <name evidence="1" type="ORF">CBW46_005040</name>
</gene>
<reference evidence="1" key="1">
    <citation type="submission" date="2018-06" db="EMBL/GenBank/DDBJ databases">
        <title>Paenibacillus xerothermodurans sp. nov. an extremely dry heat resistant spore forming bacterium isolated from the soil of Cape Canaveral, Florida.</title>
        <authorList>
            <person name="Seuylemezian A."/>
            <person name="Kaur N."/>
            <person name="Patil P."/>
            <person name="Patil P."/>
            <person name="Mayilraj S."/>
            <person name="Vaishampayan P."/>
        </authorList>
    </citation>
    <scope>NUCLEOTIDE SEQUENCE [LARGE SCALE GENOMIC DNA]</scope>
    <source>
        <strain evidence="1">ATCC 27380</strain>
    </source>
</reference>
<evidence type="ECO:0000313" key="1">
    <source>
        <dbReference type="EMBL" id="PZE21779.1"/>
    </source>
</evidence>
<accession>A0A2W1NAR8</accession>
<name>A0A2W1NAR8_PAEXE</name>
<proteinExistence type="predicted"/>